<feature type="compositionally biased region" description="Low complexity" evidence="1">
    <location>
        <begin position="43"/>
        <end position="71"/>
    </location>
</feature>
<dbReference type="GO" id="GO:0003677">
    <property type="term" value="F:DNA binding"/>
    <property type="evidence" value="ECO:0007669"/>
    <property type="project" value="InterPro"/>
</dbReference>
<protein>
    <submittedName>
        <fullName evidence="2">PemK-like, MazF-like toxin of type II toxin-antitoxin system</fullName>
    </submittedName>
</protein>
<dbReference type="Proteomes" id="UP000293852">
    <property type="component" value="Unassembled WGS sequence"/>
</dbReference>
<sequence length="205" mass="21979">MNLLADVARAVVSNRTRADRRADGRSAEGRSDGRADRKGATTSARPGPRRASAASRPGANSAASASPSAPGAYPGDYTGAVRAEYAPHPDGAPDPGEIVWTFVPYEENHTQGKDRPVLLVGHDGPWLLALQLTSKDHDRDAAQEARAGRYWIDIGSGPWDRQGRPSEVRLNRVIRVDPDGVRREGAVMPRALFQQVVAAMAKARG</sequence>
<dbReference type="EMBL" id="SGWX01000001">
    <property type="protein sequence ID" value="RZS60254.1"/>
    <property type="molecule type" value="Genomic_DNA"/>
</dbReference>
<evidence type="ECO:0000313" key="3">
    <source>
        <dbReference type="Proteomes" id="UP000293852"/>
    </source>
</evidence>
<comment type="caution">
    <text evidence="2">The sequence shown here is derived from an EMBL/GenBank/DDBJ whole genome shotgun (WGS) entry which is preliminary data.</text>
</comment>
<dbReference type="InterPro" id="IPR003477">
    <property type="entry name" value="PemK-like"/>
</dbReference>
<dbReference type="AlphaFoldDB" id="A0A4Q7LZ83"/>
<feature type="region of interest" description="Disordered" evidence="1">
    <location>
        <begin position="1"/>
        <end position="71"/>
    </location>
</feature>
<evidence type="ECO:0000256" key="1">
    <source>
        <dbReference type="SAM" id="MobiDB-lite"/>
    </source>
</evidence>
<dbReference type="Pfam" id="PF02452">
    <property type="entry name" value="PemK_toxin"/>
    <property type="match status" value="1"/>
</dbReference>
<proteinExistence type="predicted"/>
<evidence type="ECO:0000313" key="2">
    <source>
        <dbReference type="EMBL" id="RZS60254.1"/>
    </source>
</evidence>
<name>A0A4Q7LZ83_9MICO</name>
<reference evidence="2 3" key="1">
    <citation type="submission" date="2019-02" db="EMBL/GenBank/DDBJ databases">
        <title>Sequencing the genomes of 1000 actinobacteria strains.</title>
        <authorList>
            <person name="Klenk H.-P."/>
        </authorList>
    </citation>
    <scope>NUCLEOTIDE SEQUENCE [LARGE SCALE GENOMIC DNA]</scope>
    <source>
        <strain evidence="2 3">DSM 16932</strain>
    </source>
</reference>
<accession>A0A4Q7LZ83</accession>
<feature type="compositionally biased region" description="Basic and acidic residues" evidence="1">
    <location>
        <begin position="16"/>
        <end position="39"/>
    </location>
</feature>
<organism evidence="2 3">
    <name type="scientific">Xylanimonas ulmi</name>
    <dbReference type="NCBI Taxonomy" id="228973"/>
    <lineage>
        <taxon>Bacteria</taxon>
        <taxon>Bacillati</taxon>
        <taxon>Actinomycetota</taxon>
        <taxon>Actinomycetes</taxon>
        <taxon>Micrococcales</taxon>
        <taxon>Promicromonosporaceae</taxon>
        <taxon>Xylanimonas</taxon>
    </lineage>
</organism>
<gene>
    <name evidence="2" type="ORF">EV386_0506</name>
</gene>
<dbReference type="SUPFAM" id="SSF50118">
    <property type="entry name" value="Cell growth inhibitor/plasmid maintenance toxic component"/>
    <property type="match status" value="1"/>
</dbReference>
<keyword evidence="3" id="KW-1185">Reference proteome</keyword>